<evidence type="ECO:0000256" key="1">
    <source>
        <dbReference type="SAM" id="Phobius"/>
    </source>
</evidence>
<keyword evidence="1" id="KW-0472">Membrane</keyword>
<sequence length="358" mass="41422">MKSRQKILQNIILIAVLVFFQFSPCIVDFASANEDSIKSKGEIVYNGISDNWATSDIRINLNVTLIQWTNESGCFYKIDVKASLERYDEVSRPIEWFSLSFSWDYNNRIVCYFMEYNITAKLGETENFLIDYNFETPIEISSFQWNIDFGSFSLSDYYHKDIQANTQYSLISFENLNHFAYDIELRTNESVHLIQNHVYWPNTSSNVIFGEWTVKIISNSTPRDSLLEGTNLQLWNSIYKIYSETGSAGHTSPHSIGDLTNCSDSGIWIFPFNVNNDEMELNKDIWKNGDLKFFLDFVLDINNQTSRIFRYDFQETPQKGFQEDNPILFGALIGIVGGFGIGVITVSLFKKIKNRTKR</sequence>
<evidence type="ECO:0000313" key="3">
    <source>
        <dbReference type="Proteomes" id="UP001208689"/>
    </source>
</evidence>
<dbReference type="Proteomes" id="UP001208689">
    <property type="component" value="Chromosome"/>
</dbReference>
<accession>A0ABY6I057</accession>
<evidence type="ECO:0000313" key="2">
    <source>
        <dbReference type="EMBL" id="UYP48089.1"/>
    </source>
</evidence>
<feature type="transmembrane region" description="Helical" evidence="1">
    <location>
        <begin position="327"/>
        <end position="349"/>
    </location>
</feature>
<keyword evidence="1" id="KW-0812">Transmembrane</keyword>
<gene>
    <name evidence="2" type="ORF">NEF87_004374</name>
</gene>
<protein>
    <submittedName>
        <fullName evidence="2">Uncharacterized protein</fullName>
    </submittedName>
</protein>
<proteinExistence type="predicted"/>
<name>A0ABY6I057_9ARCH</name>
<dbReference type="EMBL" id="CP104013">
    <property type="protein sequence ID" value="UYP48089.1"/>
    <property type="molecule type" value="Genomic_DNA"/>
</dbReference>
<reference evidence="2" key="1">
    <citation type="submission" date="2022-09" db="EMBL/GenBank/DDBJ databases">
        <title>Actin cytoskeleton and complex cell architecture in an #Asgard archaeon.</title>
        <authorList>
            <person name="Ponce Toledo R.I."/>
            <person name="Schleper C."/>
            <person name="Rodrigues Oliveira T."/>
            <person name="Wollweber F."/>
            <person name="Xu J."/>
            <person name="Rittmann S."/>
            <person name="Klingl A."/>
            <person name="Pilhofer M."/>
        </authorList>
    </citation>
    <scope>NUCLEOTIDE SEQUENCE</scope>
    <source>
        <strain evidence="2">B-35</strain>
    </source>
</reference>
<keyword evidence="1" id="KW-1133">Transmembrane helix</keyword>
<keyword evidence="3" id="KW-1185">Reference proteome</keyword>
<organism evidence="2 3">
    <name type="scientific">Candidatus Lokiarchaeum ossiferum</name>
    <dbReference type="NCBI Taxonomy" id="2951803"/>
    <lineage>
        <taxon>Archaea</taxon>
        <taxon>Promethearchaeati</taxon>
        <taxon>Promethearchaeota</taxon>
        <taxon>Promethearchaeia</taxon>
        <taxon>Promethearchaeales</taxon>
        <taxon>Promethearchaeaceae</taxon>
        <taxon>Candidatus Lokiarchaeum</taxon>
    </lineage>
</organism>